<feature type="signal peptide" evidence="1">
    <location>
        <begin position="1"/>
        <end position="22"/>
    </location>
</feature>
<protein>
    <submittedName>
        <fullName evidence="2">Ixodegrin B</fullName>
    </submittedName>
</protein>
<name>A0A131YRR0_RHIAP</name>
<proteinExistence type="predicted"/>
<evidence type="ECO:0000313" key="2">
    <source>
        <dbReference type="EMBL" id="JAP81943.1"/>
    </source>
</evidence>
<keyword evidence="1" id="KW-0732">Signal</keyword>
<dbReference type="EMBL" id="GEDV01006614">
    <property type="protein sequence ID" value="JAP81943.1"/>
    <property type="molecule type" value="Transcribed_RNA"/>
</dbReference>
<sequence length="116" mass="13440">MLYTLTAAFVLLLAIGGYETKAYHFYSQEEVGYRPRYQPRYHNNQNRRNCRNSTECGRWHCCARANSQGLCQPLALPSLPCSNEQIKGNCYAHHCPCIMGYDYCRNGLCSYPTWQE</sequence>
<accession>A0A131YRR0</accession>
<evidence type="ECO:0000256" key="1">
    <source>
        <dbReference type="SAM" id="SignalP"/>
    </source>
</evidence>
<dbReference type="Gene3D" id="2.10.80.10">
    <property type="entry name" value="Lipase, subunit A"/>
    <property type="match status" value="1"/>
</dbReference>
<dbReference type="AlphaFoldDB" id="A0A131YRR0"/>
<feature type="chain" id="PRO_5007285912" evidence="1">
    <location>
        <begin position="23"/>
        <end position="116"/>
    </location>
</feature>
<reference evidence="2" key="1">
    <citation type="journal article" date="2016" name="Ticks Tick Borne Dis.">
        <title>De novo assembly and annotation of the salivary gland transcriptome of Rhipicephalus appendiculatus male and female ticks during blood feeding.</title>
        <authorList>
            <person name="de Castro M.H."/>
            <person name="de Klerk D."/>
            <person name="Pienaar R."/>
            <person name="Latif A.A."/>
            <person name="Rees D.J."/>
            <person name="Mans B.J."/>
        </authorList>
    </citation>
    <scope>NUCLEOTIDE SEQUENCE</scope>
    <source>
        <tissue evidence="2">Salivary glands</tissue>
    </source>
</reference>
<organism evidence="2">
    <name type="scientific">Rhipicephalus appendiculatus</name>
    <name type="common">Brown ear tick</name>
    <dbReference type="NCBI Taxonomy" id="34631"/>
    <lineage>
        <taxon>Eukaryota</taxon>
        <taxon>Metazoa</taxon>
        <taxon>Ecdysozoa</taxon>
        <taxon>Arthropoda</taxon>
        <taxon>Chelicerata</taxon>
        <taxon>Arachnida</taxon>
        <taxon>Acari</taxon>
        <taxon>Parasitiformes</taxon>
        <taxon>Ixodida</taxon>
        <taxon>Ixodoidea</taxon>
        <taxon>Ixodidae</taxon>
        <taxon>Rhipicephalinae</taxon>
        <taxon>Rhipicephalus</taxon>
        <taxon>Rhipicephalus</taxon>
    </lineage>
</organism>